<dbReference type="AlphaFoldDB" id="A0A432ZYL2"/>
<gene>
    <name evidence="1" type="ORF">BC936DRAFT_144067</name>
</gene>
<evidence type="ECO:0000313" key="1">
    <source>
        <dbReference type="EMBL" id="RUO95425.1"/>
    </source>
</evidence>
<organism evidence="1 2">
    <name type="scientific">Jimgerdemannia flammicorona</name>
    <dbReference type="NCBI Taxonomy" id="994334"/>
    <lineage>
        <taxon>Eukaryota</taxon>
        <taxon>Fungi</taxon>
        <taxon>Fungi incertae sedis</taxon>
        <taxon>Mucoromycota</taxon>
        <taxon>Mucoromycotina</taxon>
        <taxon>Endogonomycetes</taxon>
        <taxon>Endogonales</taxon>
        <taxon>Endogonaceae</taxon>
        <taxon>Jimgerdemannia</taxon>
    </lineage>
</organism>
<feature type="non-terminal residue" evidence="1">
    <location>
        <position position="194"/>
    </location>
</feature>
<accession>A0A432ZYL2</accession>
<dbReference type="OrthoDB" id="2420442at2759"/>
<name>A0A432ZYL2_9FUNG</name>
<sequence length="194" mass="22597">MVSYAGTRHPATDVWIERPWDNHYDSLLAALSYAGTRHPATDVWIERPWDNHYDSLLAACNAYTCRLLSNMEFSRCVDDFLAKTNVEHWNVLNYLQYLEDQIPFSSDSKDDIIDAFKQRVEYVSRCDFMGYGAKTKAAKLYKNVENTFQRKEILEVFEKADQKFEKRKNDREIHNSVDVAKVAIAKTATTRLVK</sequence>
<keyword evidence="2" id="KW-1185">Reference proteome</keyword>
<dbReference type="Proteomes" id="UP000268093">
    <property type="component" value="Unassembled WGS sequence"/>
</dbReference>
<dbReference type="EMBL" id="RBNI01030065">
    <property type="protein sequence ID" value="RUO95425.1"/>
    <property type="molecule type" value="Genomic_DNA"/>
</dbReference>
<evidence type="ECO:0000313" key="2">
    <source>
        <dbReference type="Proteomes" id="UP000268093"/>
    </source>
</evidence>
<proteinExistence type="predicted"/>
<reference evidence="1 2" key="1">
    <citation type="journal article" date="2018" name="New Phytol.">
        <title>Phylogenomics of Endogonaceae and evolution of mycorrhizas within Mucoromycota.</title>
        <authorList>
            <person name="Chang Y."/>
            <person name="Desiro A."/>
            <person name="Na H."/>
            <person name="Sandor L."/>
            <person name="Lipzen A."/>
            <person name="Clum A."/>
            <person name="Barry K."/>
            <person name="Grigoriev I.V."/>
            <person name="Martin F.M."/>
            <person name="Stajich J.E."/>
            <person name="Smith M.E."/>
            <person name="Bonito G."/>
            <person name="Spatafora J.W."/>
        </authorList>
    </citation>
    <scope>NUCLEOTIDE SEQUENCE [LARGE SCALE GENOMIC DNA]</scope>
    <source>
        <strain evidence="1 2">GMNB39</strain>
    </source>
</reference>
<comment type="caution">
    <text evidence="1">The sequence shown here is derived from an EMBL/GenBank/DDBJ whole genome shotgun (WGS) entry which is preliminary data.</text>
</comment>
<protein>
    <submittedName>
        <fullName evidence="1">Uncharacterized protein</fullName>
    </submittedName>
</protein>